<dbReference type="InterPro" id="IPR029069">
    <property type="entry name" value="HotDog_dom_sf"/>
</dbReference>
<dbReference type="OrthoDB" id="6117985at2"/>
<dbReference type="KEGG" id="nth:Nther_1019"/>
<feature type="region of interest" description="Disordered" evidence="1">
    <location>
        <begin position="123"/>
        <end position="144"/>
    </location>
</feature>
<evidence type="ECO:0000256" key="1">
    <source>
        <dbReference type="SAM" id="MobiDB-lite"/>
    </source>
</evidence>
<dbReference type="CDD" id="cd00586">
    <property type="entry name" value="4HBT"/>
    <property type="match status" value="1"/>
</dbReference>
<proteinExistence type="predicted"/>
<evidence type="ECO:0008006" key="4">
    <source>
        <dbReference type="Google" id="ProtNLM"/>
    </source>
</evidence>
<gene>
    <name evidence="2" type="ordered locus">Nther_1019</name>
</gene>
<dbReference type="HOGENOM" id="CLU_101141_6_0_9"/>
<dbReference type="RefSeq" id="WP_012447480.1">
    <property type="nucleotide sequence ID" value="NC_010718.1"/>
</dbReference>
<dbReference type="SUPFAM" id="SSF54637">
    <property type="entry name" value="Thioesterase/thiol ester dehydrase-isomerase"/>
    <property type="match status" value="1"/>
</dbReference>
<sequence>MPISNYGECPIVTTEVKPKWVDYNGHMNDAPYVEVFTLAVNTMIAQDLGLDENAREELGYSIYTLENHICYLREALEGMTLSVYYQVLDCDEKRMHMFFEMEDQDGNLLATSEQMLMGMDMEQGRPAPFPKPETREGNDNNSVNVAENVNKLYAKDKDKELPKQAGRTIKITRKK</sequence>
<dbReference type="Gene3D" id="3.10.129.10">
    <property type="entry name" value="Hotdog Thioesterase"/>
    <property type="match status" value="1"/>
</dbReference>
<accession>B2A0Y0</accession>
<evidence type="ECO:0000313" key="2">
    <source>
        <dbReference type="EMBL" id="ACB84603.1"/>
    </source>
</evidence>
<reference evidence="2 3" key="2">
    <citation type="journal article" date="2011" name="J. Bacteriol.">
        <title>Complete genome sequence of the anaerobic, halophilic alkalithermophile Natranaerobius thermophilus JW/NM-WN-LF.</title>
        <authorList>
            <person name="Zhao B."/>
            <person name="Mesbah N.M."/>
            <person name="Dalin E."/>
            <person name="Goodwin L."/>
            <person name="Nolan M."/>
            <person name="Pitluck S."/>
            <person name="Chertkov O."/>
            <person name="Brettin T.S."/>
            <person name="Han J."/>
            <person name="Larimer F.W."/>
            <person name="Land M.L."/>
            <person name="Hauser L."/>
            <person name="Kyrpides N."/>
            <person name="Wiegel J."/>
        </authorList>
    </citation>
    <scope>NUCLEOTIDE SEQUENCE [LARGE SCALE GENOMIC DNA]</scope>
    <source>
        <strain evidence="3">ATCC BAA-1301 / DSM 18059 / JW/NM-WN-LF</strain>
    </source>
</reference>
<dbReference type="Pfam" id="PF13279">
    <property type="entry name" value="4HBT_2"/>
    <property type="match status" value="1"/>
</dbReference>
<dbReference type="Proteomes" id="UP000001683">
    <property type="component" value="Chromosome"/>
</dbReference>
<dbReference type="InParanoid" id="B2A0Y0"/>
<reference evidence="2 3" key="1">
    <citation type="submission" date="2008-04" db="EMBL/GenBank/DDBJ databases">
        <title>Complete sequence of chromosome of Natranaerobius thermophilus JW/NM-WN-LF.</title>
        <authorList>
            <consortium name="US DOE Joint Genome Institute"/>
            <person name="Copeland A."/>
            <person name="Lucas S."/>
            <person name="Lapidus A."/>
            <person name="Glavina del Rio T."/>
            <person name="Dalin E."/>
            <person name="Tice H."/>
            <person name="Bruce D."/>
            <person name="Goodwin L."/>
            <person name="Pitluck S."/>
            <person name="Chertkov O."/>
            <person name="Brettin T."/>
            <person name="Detter J.C."/>
            <person name="Han C."/>
            <person name="Kuske C.R."/>
            <person name="Schmutz J."/>
            <person name="Larimer F."/>
            <person name="Land M."/>
            <person name="Hauser L."/>
            <person name="Kyrpides N."/>
            <person name="Lykidis A."/>
            <person name="Mesbah N.M."/>
            <person name="Wiegel J."/>
        </authorList>
    </citation>
    <scope>NUCLEOTIDE SEQUENCE [LARGE SCALE GENOMIC DNA]</scope>
    <source>
        <strain evidence="3">ATCC BAA-1301 / DSM 18059 / JW/NM-WN-LF</strain>
    </source>
</reference>
<protein>
    <recommendedName>
        <fullName evidence="4">Thioesterase-like protein</fullName>
    </recommendedName>
</protein>
<dbReference type="eggNOG" id="COG0824">
    <property type="taxonomic scope" value="Bacteria"/>
</dbReference>
<name>B2A0Y0_NATTJ</name>
<evidence type="ECO:0000313" key="3">
    <source>
        <dbReference type="Proteomes" id="UP000001683"/>
    </source>
</evidence>
<keyword evidence="3" id="KW-1185">Reference proteome</keyword>
<dbReference type="STRING" id="457570.Nther_1019"/>
<organism evidence="2 3">
    <name type="scientific">Natranaerobius thermophilus (strain ATCC BAA-1301 / DSM 18059 / JW/NM-WN-LF)</name>
    <dbReference type="NCBI Taxonomy" id="457570"/>
    <lineage>
        <taxon>Bacteria</taxon>
        <taxon>Bacillati</taxon>
        <taxon>Bacillota</taxon>
        <taxon>Clostridia</taxon>
        <taxon>Natranaerobiales</taxon>
        <taxon>Natranaerobiaceae</taxon>
        <taxon>Natranaerobius</taxon>
    </lineage>
</organism>
<dbReference type="AlphaFoldDB" id="B2A0Y0"/>
<dbReference type="EMBL" id="CP001034">
    <property type="protein sequence ID" value="ACB84603.1"/>
    <property type="molecule type" value="Genomic_DNA"/>
</dbReference>